<accession>A0A0R0D4S1</accession>
<dbReference type="PANTHER" id="PTHR10091">
    <property type="entry name" value="ALDOSE-1-EPIMERASE"/>
    <property type="match status" value="1"/>
</dbReference>
<comment type="similarity">
    <text evidence="2 5">Belongs to the aldose epimerase family.</text>
</comment>
<dbReference type="InterPro" id="IPR014718">
    <property type="entry name" value="GH-type_carb-bd"/>
</dbReference>
<dbReference type="NCBIfam" id="NF008277">
    <property type="entry name" value="PRK11055.1"/>
    <property type="match status" value="1"/>
</dbReference>
<dbReference type="GO" id="GO:0004034">
    <property type="term" value="F:aldose 1-epimerase activity"/>
    <property type="evidence" value="ECO:0007669"/>
    <property type="project" value="UniProtKB-EC"/>
</dbReference>
<evidence type="ECO:0000256" key="3">
    <source>
        <dbReference type="ARBA" id="ARBA00023235"/>
    </source>
</evidence>
<reference evidence="8 9" key="1">
    <citation type="submission" date="2015-05" db="EMBL/GenBank/DDBJ databases">
        <title>Genome sequencing and analysis of members of genus Stenotrophomonas.</title>
        <authorList>
            <person name="Patil P.P."/>
            <person name="Midha S."/>
            <person name="Patil P.B."/>
        </authorList>
    </citation>
    <scope>NUCLEOTIDE SEQUENCE [LARGE SCALE GENOMIC DNA]</scope>
    <source>
        <strain evidence="8 9">DSM 21508</strain>
    </source>
</reference>
<proteinExistence type="inferred from homology"/>
<evidence type="ECO:0000313" key="9">
    <source>
        <dbReference type="Proteomes" id="UP000051386"/>
    </source>
</evidence>
<organism evidence="8 9">
    <name type="scientific">Stenotrophomonas chelatiphaga</name>
    <dbReference type="NCBI Taxonomy" id="517011"/>
    <lineage>
        <taxon>Bacteria</taxon>
        <taxon>Pseudomonadati</taxon>
        <taxon>Pseudomonadota</taxon>
        <taxon>Gammaproteobacteria</taxon>
        <taxon>Lysobacterales</taxon>
        <taxon>Lysobacteraceae</taxon>
        <taxon>Stenotrophomonas</taxon>
    </lineage>
</organism>
<dbReference type="PIRSF" id="PIRSF005096">
    <property type="entry name" value="GALM"/>
    <property type="match status" value="1"/>
</dbReference>
<dbReference type="InterPro" id="IPR047215">
    <property type="entry name" value="Galactose_mutarotase-like"/>
</dbReference>
<evidence type="ECO:0000256" key="7">
    <source>
        <dbReference type="PIRSR" id="PIRSR005096-2"/>
    </source>
</evidence>
<dbReference type="GO" id="GO:0005737">
    <property type="term" value="C:cytoplasm"/>
    <property type="evidence" value="ECO:0007669"/>
    <property type="project" value="TreeGrafter"/>
</dbReference>
<evidence type="ECO:0000256" key="6">
    <source>
        <dbReference type="PIRSR" id="PIRSR005096-1"/>
    </source>
</evidence>
<comment type="pathway">
    <text evidence="1 5">Carbohydrate metabolism; hexose metabolism.</text>
</comment>
<dbReference type="UniPathway" id="UPA00242"/>
<name>A0A0R0D4S1_9GAMM</name>
<keyword evidence="9" id="KW-1185">Reference proteome</keyword>
<dbReference type="GO" id="GO:0033499">
    <property type="term" value="P:galactose catabolic process via UDP-galactose, Leloir pathway"/>
    <property type="evidence" value="ECO:0007669"/>
    <property type="project" value="TreeGrafter"/>
</dbReference>
<dbReference type="Gene3D" id="2.70.98.10">
    <property type="match status" value="1"/>
</dbReference>
<dbReference type="EC" id="5.1.3.3" evidence="5"/>
<dbReference type="CDD" id="cd09019">
    <property type="entry name" value="galactose_mutarotase_like"/>
    <property type="match status" value="1"/>
</dbReference>
<dbReference type="InterPro" id="IPR011013">
    <property type="entry name" value="Gal_mutarotase_sf_dom"/>
</dbReference>
<keyword evidence="3 5" id="KW-0413">Isomerase</keyword>
<feature type="active site" description="Proton acceptor" evidence="6">
    <location>
        <position position="314"/>
    </location>
</feature>
<comment type="catalytic activity">
    <reaction evidence="5">
        <text>alpha-D-glucose = beta-D-glucose</text>
        <dbReference type="Rhea" id="RHEA:10264"/>
        <dbReference type="ChEBI" id="CHEBI:15903"/>
        <dbReference type="ChEBI" id="CHEBI:17925"/>
        <dbReference type="EC" id="5.1.3.3"/>
    </reaction>
</comment>
<protein>
    <recommendedName>
        <fullName evidence="5">Aldose 1-epimerase</fullName>
        <ecNumber evidence="5">5.1.3.3</ecNumber>
    </recommendedName>
</protein>
<dbReference type="GO" id="GO:0030246">
    <property type="term" value="F:carbohydrate binding"/>
    <property type="evidence" value="ECO:0007669"/>
    <property type="project" value="InterPro"/>
</dbReference>
<sequence>MESWCPSSVLAWSVDCMVMLANAQGLRAEIAQRGAALAGMWVPDRDGQLADVVLGHAPQCQRTSGRAFLGASIGRVAGRISTAGFMLGGQHHRLDWVDGLTTHHGGPDGFDARDWQWLGVRRDRARLQLVSPHGDQGFPGALTVTVDYRLDDTDTLHVDYAATCDRATVVNLTHHPFWNLAGEGAGAVDAHLLTLPASRMVALDAALLPTGQVRDVADSAFDFRRARVIGDALSVRGDAQLQVAGGLDHYWILDTPAGAGIRAAARLHDPHSGRVLDVSSDQAGVQVYSGNFLDGSLQGASGRPYHARAAICIEPQAFPDAMNQPSFPDITLQPGAVYRNRIRYRFSKDTP</sequence>
<feature type="binding site" evidence="7">
    <location>
        <position position="248"/>
    </location>
    <ligand>
        <name>beta-D-galactose</name>
        <dbReference type="ChEBI" id="CHEBI:27667"/>
    </ligand>
</feature>
<dbReference type="GO" id="GO:0006006">
    <property type="term" value="P:glucose metabolic process"/>
    <property type="evidence" value="ECO:0007669"/>
    <property type="project" value="TreeGrafter"/>
</dbReference>
<keyword evidence="4 5" id="KW-0119">Carbohydrate metabolism</keyword>
<dbReference type="Pfam" id="PF01263">
    <property type="entry name" value="Aldose_epim"/>
    <property type="match status" value="1"/>
</dbReference>
<evidence type="ECO:0000256" key="2">
    <source>
        <dbReference type="ARBA" id="ARBA00006206"/>
    </source>
</evidence>
<feature type="active site" description="Proton donor" evidence="6">
    <location>
        <position position="175"/>
    </location>
</feature>
<dbReference type="EMBL" id="LDJK01000061">
    <property type="protein sequence ID" value="KRG72929.1"/>
    <property type="molecule type" value="Genomic_DNA"/>
</dbReference>
<comment type="caution">
    <text evidence="8">The sequence shown here is derived from an EMBL/GenBank/DDBJ whole genome shotgun (WGS) entry which is preliminary data.</text>
</comment>
<dbReference type="InterPro" id="IPR008183">
    <property type="entry name" value="Aldose_1/G6P_1-epimerase"/>
</dbReference>
<dbReference type="PATRIC" id="fig|517011.3.peg.2565"/>
<dbReference type="Proteomes" id="UP000051386">
    <property type="component" value="Unassembled WGS sequence"/>
</dbReference>
<evidence type="ECO:0000313" key="8">
    <source>
        <dbReference type="EMBL" id="KRG72929.1"/>
    </source>
</evidence>
<dbReference type="PANTHER" id="PTHR10091:SF0">
    <property type="entry name" value="GALACTOSE MUTAROTASE"/>
    <property type="match status" value="1"/>
</dbReference>
<dbReference type="InterPro" id="IPR015443">
    <property type="entry name" value="Aldose_1-epimerase"/>
</dbReference>
<gene>
    <name evidence="8" type="ORF">ABB28_13230</name>
</gene>
<evidence type="ECO:0000256" key="4">
    <source>
        <dbReference type="ARBA" id="ARBA00023277"/>
    </source>
</evidence>
<dbReference type="SUPFAM" id="SSF74650">
    <property type="entry name" value="Galactose mutarotase-like"/>
    <property type="match status" value="1"/>
</dbReference>
<dbReference type="AlphaFoldDB" id="A0A0R0D4S1"/>
<evidence type="ECO:0000256" key="5">
    <source>
        <dbReference type="PIRNR" id="PIRNR005096"/>
    </source>
</evidence>
<evidence type="ECO:0000256" key="1">
    <source>
        <dbReference type="ARBA" id="ARBA00005028"/>
    </source>
</evidence>